<sequence length="270" mass="30135">MKNHLKFILVVVGFIFCFNCQKPEDLAVLVAPITYSIAKNAIDQGKKNGEYCIKLKYSNIQKGEGDWPSGEINYEVESAEYPGKVGKIHYILNGSHLATAIVVPPGKNKTQFQVNLVESAIVFGQTQSIETYLNVMAKQLSENTPKDLKIAVFDFEGIKGERTVLGKRLPESLINYLVNYKLQVLERRSLDSVIKELSFQKTGLTQGSDVRNEIGKFLGADAILTGTLKNDKEEILINARIIRIDTGTVVAAEKIIIPKYLFPQTDLHVF</sequence>
<dbReference type="Proteomes" id="UP000297871">
    <property type="component" value="Unassembled WGS sequence"/>
</dbReference>
<dbReference type="Gene3D" id="3.40.50.10610">
    <property type="entry name" value="ABC-type transport auxiliary lipoprotein component"/>
    <property type="match status" value="1"/>
</dbReference>
<evidence type="ECO:0000313" key="2">
    <source>
        <dbReference type="EMBL" id="TGL31300.1"/>
    </source>
</evidence>
<organism evidence="2 3">
    <name type="scientific">Leptospira koniambonensis</name>
    <dbReference type="NCBI Taxonomy" id="2484950"/>
    <lineage>
        <taxon>Bacteria</taxon>
        <taxon>Pseudomonadati</taxon>
        <taxon>Spirochaetota</taxon>
        <taxon>Spirochaetia</taxon>
        <taxon>Leptospirales</taxon>
        <taxon>Leptospiraceae</taxon>
        <taxon>Leptospira</taxon>
    </lineage>
</organism>
<keyword evidence="3" id="KW-1185">Reference proteome</keyword>
<comment type="caution">
    <text evidence="2">The sequence shown here is derived from an EMBL/GenBank/DDBJ whole genome shotgun (WGS) entry which is preliminary data.</text>
</comment>
<dbReference type="RefSeq" id="WP_135616056.1">
    <property type="nucleotide sequence ID" value="NZ_RQFY01000007.1"/>
</dbReference>
<dbReference type="AlphaFoldDB" id="A0A4R9J589"/>
<reference evidence="2" key="1">
    <citation type="journal article" date="2019" name="PLoS Negl. Trop. Dis.">
        <title>Revisiting the worldwide diversity of Leptospira species in the environment.</title>
        <authorList>
            <person name="Vincent A.T."/>
            <person name="Schiettekatte O."/>
            <person name="Bourhy P."/>
            <person name="Veyrier F.J."/>
            <person name="Picardeau M."/>
        </authorList>
    </citation>
    <scope>NUCLEOTIDE SEQUENCE [LARGE SCALE GENOMIC DNA]</scope>
    <source>
        <strain evidence="2">201800265</strain>
    </source>
</reference>
<dbReference type="InterPro" id="IPR041215">
    <property type="entry name" value="FlgO_dom"/>
</dbReference>
<proteinExistence type="predicted"/>
<protein>
    <submittedName>
        <fullName evidence="2">Curli production assembly/transport component CsgG domain protein</fullName>
    </submittedName>
</protein>
<dbReference type="EMBL" id="RQFY01000007">
    <property type="protein sequence ID" value="TGL31300.1"/>
    <property type="molecule type" value="Genomic_DNA"/>
</dbReference>
<accession>A0A4R9J589</accession>
<dbReference type="OrthoDB" id="329386at2"/>
<dbReference type="Pfam" id="PF17680">
    <property type="entry name" value="FlgO"/>
    <property type="match status" value="1"/>
</dbReference>
<name>A0A4R9J589_9LEPT</name>
<feature type="domain" description="FlgO" evidence="1">
    <location>
        <begin position="136"/>
        <end position="260"/>
    </location>
</feature>
<evidence type="ECO:0000313" key="3">
    <source>
        <dbReference type="Proteomes" id="UP000297871"/>
    </source>
</evidence>
<gene>
    <name evidence="2" type="ORF">EHQ52_15280</name>
</gene>
<evidence type="ECO:0000259" key="1">
    <source>
        <dbReference type="Pfam" id="PF17680"/>
    </source>
</evidence>